<keyword evidence="1" id="KW-0472">Membrane</keyword>
<feature type="signal peptide" evidence="2">
    <location>
        <begin position="1"/>
        <end position="20"/>
    </location>
</feature>
<feature type="chain" id="PRO_5045360486" evidence="2">
    <location>
        <begin position="21"/>
        <end position="300"/>
    </location>
</feature>
<accession>A0ABR4GIV5</accession>
<keyword evidence="4" id="KW-1185">Reference proteome</keyword>
<keyword evidence="1" id="KW-1133">Transmembrane helix</keyword>
<organism evidence="3 4">
    <name type="scientific">Aspergillus keveii</name>
    <dbReference type="NCBI Taxonomy" id="714993"/>
    <lineage>
        <taxon>Eukaryota</taxon>
        <taxon>Fungi</taxon>
        <taxon>Dikarya</taxon>
        <taxon>Ascomycota</taxon>
        <taxon>Pezizomycotina</taxon>
        <taxon>Eurotiomycetes</taxon>
        <taxon>Eurotiomycetidae</taxon>
        <taxon>Eurotiales</taxon>
        <taxon>Aspergillaceae</taxon>
        <taxon>Aspergillus</taxon>
        <taxon>Aspergillus subgen. Nidulantes</taxon>
    </lineage>
</organism>
<keyword evidence="2" id="KW-0732">Signal</keyword>
<feature type="transmembrane region" description="Helical" evidence="1">
    <location>
        <begin position="153"/>
        <end position="174"/>
    </location>
</feature>
<evidence type="ECO:0000256" key="2">
    <source>
        <dbReference type="SAM" id="SignalP"/>
    </source>
</evidence>
<dbReference type="Proteomes" id="UP001610563">
    <property type="component" value="Unassembled WGS sequence"/>
</dbReference>
<keyword evidence="1" id="KW-0812">Transmembrane</keyword>
<dbReference type="EMBL" id="JBFTWV010000010">
    <property type="protein sequence ID" value="KAL2798997.1"/>
    <property type="molecule type" value="Genomic_DNA"/>
</dbReference>
<comment type="caution">
    <text evidence="3">The sequence shown here is derived from an EMBL/GenBank/DDBJ whole genome shotgun (WGS) entry which is preliminary data.</text>
</comment>
<sequence length="300" mass="33649">MHISNLLLVTSFTLASFAAAGPIDVQGNTTRVLILHNLDGQVVGERNLTRAEDGIWQNHLEQPELHTRSSNDIVFWEHTYTTCANAGGDTWCSPSYYDVEMSYTGWDVCEDTITVANFAVNPCWKSWKFYGNWYWVDQCDPNSDWNTVTPGTFVVLVSTFAISPICLAFIIFEIRGKHITDFREPQNLFTLAINSALTAETEGAWGSGPEGDQLGKKWHVGMQEKDEHYFIQFKNEMEKQDSPGPLSGETGSAIELAAQGLTRALVQETPVLRLQEAGVAEDVGFEFVLTAVIYHQRYEH</sequence>
<gene>
    <name evidence="3" type="ORF">BJX66DRAFT_333672</name>
</gene>
<evidence type="ECO:0000256" key="1">
    <source>
        <dbReference type="SAM" id="Phobius"/>
    </source>
</evidence>
<name>A0ABR4GIV5_9EURO</name>
<proteinExistence type="predicted"/>
<evidence type="ECO:0000313" key="3">
    <source>
        <dbReference type="EMBL" id="KAL2798997.1"/>
    </source>
</evidence>
<reference evidence="3 4" key="1">
    <citation type="submission" date="2024-07" db="EMBL/GenBank/DDBJ databases">
        <title>Section-level genome sequencing and comparative genomics of Aspergillus sections Usti and Cavernicolus.</title>
        <authorList>
            <consortium name="Lawrence Berkeley National Laboratory"/>
            <person name="Nybo J.L."/>
            <person name="Vesth T.C."/>
            <person name="Theobald S."/>
            <person name="Frisvad J.C."/>
            <person name="Larsen T.O."/>
            <person name="Kjaerboelling I."/>
            <person name="Rothschild-Mancinelli K."/>
            <person name="Lyhne E.K."/>
            <person name="Kogle M.E."/>
            <person name="Barry K."/>
            <person name="Clum A."/>
            <person name="Na H."/>
            <person name="Ledsgaard L."/>
            <person name="Lin J."/>
            <person name="Lipzen A."/>
            <person name="Kuo A."/>
            <person name="Riley R."/>
            <person name="Mondo S."/>
            <person name="Labutti K."/>
            <person name="Haridas S."/>
            <person name="Pangalinan J."/>
            <person name="Salamov A.A."/>
            <person name="Simmons B.A."/>
            <person name="Magnuson J.K."/>
            <person name="Chen J."/>
            <person name="Drula E."/>
            <person name="Henrissat B."/>
            <person name="Wiebenga A."/>
            <person name="Lubbers R.J."/>
            <person name="Gomes A.C."/>
            <person name="Makela M.R."/>
            <person name="Stajich J."/>
            <person name="Grigoriev I.V."/>
            <person name="Mortensen U.H."/>
            <person name="De Vries R.P."/>
            <person name="Baker S.E."/>
            <person name="Andersen M.R."/>
        </authorList>
    </citation>
    <scope>NUCLEOTIDE SEQUENCE [LARGE SCALE GENOMIC DNA]</scope>
    <source>
        <strain evidence="3 4">CBS 209.92</strain>
    </source>
</reference>
<evidence type="ECO:0000313" key="4">
    <source>
        <dbReference type="Proteomes" id="UP001610563"/>
    </source>
</evidence>
<protein>
    <submittedName>
        <fullName evidence="3">Uncharacterized protein</fullName>
    </submittedName>
</protein>